<dbReference type="Gene3D" id="3.40.190.80">
    <property type="match status" value="1"/>
</dbReference>
<dbReference type="Pfam" id="PF00459">
    <property type="entry name" value="Inositol_P"/>
    <property type="match status" value="1"/>
</dbReference>
<dbReference type="eggNOG" id="COG0483">
    <property type="taxonomic scope" value="Bacteria"/>
</dbReference>
<evidence type="ECO:0000256" key="1">
    <source>
        <dbReference type="ARBA" id="ARBA00001033"/>
    </source>
</evidence>
<evidence type="ECO:0000256" key="6">
    <source>
        <dbReference type="ARBA" id="ARBA00022723"/>
    </source>
</evidence>
<evidence type="ECO:0000256" key="9">
    <source>
        <dbReference type="PIRSR" id="PIRSR600760-2"/>
    </source>
</evidence>
<keyword evidence="8 9" id="KW-0460">Magnesium</keyword>
<comment type="catalytic activity">
    <reaction evidence="1">
        <text>a myo-inositol phosphate + H2O = myo-inositol + phosphate</text>
        <dbReference type="Rhea" id="RHEA:24056"/>
        <dbReference type="ChEBI" id="CHEBI:15377"/>
        <dbReference type="ChEBI" id="CHEBI:17268"/>
        <dbReference type="ChEBI" id="CHEBI:43474"/>
        <dbReference type="ChEBI" id="CHEBI:84139"/>
        <dbReference type="EC" id="3.1.3.25"/>
    </reaction>
</comment>
<dbReference type="HOGENOM" id="CLU_044118_0_3_5"/>
<keyword evidence="7" id="KW-0378">Hydrolase</keyword>
<dbReference type="FunFam" id="3.30.540.10:FF:000003">
    <property type="entry name" value="Inositol-1-monophosphatase"/>
    <property type="match status" value="1"/>
</dbReference>
<dbReference type="STRING" id="991905.SL003B_3190"/>
<feature type="binding site" evidence="9">
    <location>
        <position position="90"/>
    </location>
    <ligand>
        <name>Mg(2+)</name>
        <dbReference type="ChEBI" id="CHEBI:18420"/>
        <label>2</label>
    </ligand>
</feature>
<dbReference type="RefSeq" id="WP_013653921.1">
    <property type="nucleotide sequence ID" value="NC_015259.1"/>
</dbReference>
<gene>
    <name evidence="11" type="ordered locus">SL003B_3190</name>
</gene>
<dbReference type="PANTHER" id="PTHR20854:SF4">
    <property type="entry name" value="INOSITOL-1-MONOPHOSPHATASE-RELATED"/>
    <property type="match status" value="1"/>
</dbReference>
<organism evidence="11 12">
    <name type="scientific">Polymorphum gilvum (strain LMG 25793 / CGMCC 1.9160 / SL003B-26A1)</name>
    <dbReference type="NCBI Taxonomy" id="991905"/>
    <lineage>
        <taxon>Bacteria</taxon>
        <taxon>Pseudomonadati</taxon>
        <taxon>Pseudomonadota</taxon>
        <taxon>Alphaproteobacteria</taxon>
        <taxon>Rhodobacterales</taxon>
        <taxon>Paracoccaceae</taxon>
        <taxon>Polymorphum</taxon>
    </lineage>
</organism>
<dbReference type="OrthoDB" id="9785695at2"/>
<feature type="region of interest" description="Disordered" evidence="10">
    <location>
        <begin position="271"/>
        <end position="292"/>
    </location>
</feature>
<comment type="similarity">
    <text evidence="3">Belongs to the inositol monophosphatase superfamily.</text>
</comment>
<evidence type="ECO:0000313" key="12">
    <source>
        <dbReference type="Proteomes" id="UP000008130"/>
    </source>
</evidence>
<dbReference type="GO" id="GO:0006020">
    <property type="term" value="P:inositol metabolic process"/>
    <property type="evidence" value="ECO:0007669"/>
    <property type="project" value="TreeGrafter"/>
</dbReference>
<evidence type="ECO:0000256" key="10">
    <source>
        <dbReference type="SAM" id="MobiDB-lite"/>
    </source>
</evidence>
<comment type="cofactor">
    <cofactor evidence="2 9">
        <name>Mg(2+)</name>
        <dbReference type="ChEBI" id="CHEBI:18420"/>
    </cofactor>
</comment>
<dbReference type="AlphaFoldDB" id="F2IXI9"/>
<evidence type="ECO:0000256" key="2">
    <source>
        <dbReference type="ARBA" id="ARBA00001946"/>
    </source>
</evidence>
<evidence type="ECO:0000256" key="4">
    <source>
        <dbReference type="ARBA" id="ARBA00013106"/>
    </source>
</evidence>
<keyword evidence="12" id="KW-1185">Reference proteome</keyword>
<dbReference type="EMBL" id="CP002568">
    <property type="protein sequence ID" value="ADZ71612.1"/>
    <property type="molecule type" value="Genomic_DNA"/>
</dbReference>
<dbReference type="InterPro" id="IPR020583">
    <property type="entry name" value="Inositol_monoP_metal-BS"/>
</dbReference>
<sequence>MPLDLDSNARHALAQTVIRQAGDLAVGYFAHLDTLVCETKQNGQDVASEADRAVEDLVRQAVCAAFPNDGFLGEEKGFATGTSGYVWIVDPIDGTSCFLHGLRDWCISLALVKDGSCELGMVCQPSTGEFFAAVAGQGAFLNGAPIGVDRAARIDAALLGMGANFRIPVVQVTAFVAELLGAGGMFIRSGSGALMLAHVACGRLAGYYEPHINVWDCMAGLLLIREAGGWTADYPGEEGWLDGGPVIACAPQLRDALTRLVERSLERAKTLGSDQGQARGDIDTYQGTGAPA</sequence>
<dbReference type="EC" id="3.1.3.25" evidence="4"/>
<name>F2IXI9_POLGS</name>
<evidence type="ECO:0000256" key="5">
    <source>
        <dbReference type="ARBA" id="ARBA00019784"/>
    </source>
</evidence>
<dbReference type="GO" id="GO:0007165">
    <property type="term" value="P:signal transduction"/>
    <property type="evidence" value="ECO:0007669"/>
    <property type="project" value="TreeGrafter"/>
</dbReference>
<dbReference type="PRINTS" id="PR00377">
    <property type="entry name" value="IMPHPHTASES"/>
</dbReference>
<feature type="binding site" evidence="9">
    <location>
        <position position="74"/>
    </location>
    <ligand>
        <name>Mg(2+)</name>
        <dbReference type="ChEBI" id="CHEBI:18420"/>
        <label>1</label>
        <note>catalytic</note>
    </ligand>
</feature>
<dbReference type="KEGG" id="pgv:SL003B_3190"/>
<keyword evidence="6 9" id="KW-0479">Metal-binding</keyword>
<dbReference type="PANTHER" id="PTHR20854">
    <property type="entry name" value="INOSITOL MONOPHOSPHATASE"/>
    <property type="match status" value="1"/>
</dbReference>
<evidence type="ECO:0000256" key="8">
    <source>
        <dbReference type="ARBA" id="ARBA00022842"/>
    </source>
</evidence>
<proteinExistence type="inferred from homology"/>
<feature type="binding site" evidence="9">
    <location>
        <position position="92"/>
    </location>
    <ligand>
        <name>Mg(2+)</name>
        <dbReference type="ChEBI" id="CHEBI:18420"/>
        <label>1</label>
        <note>catalytic</note>
    </ligand>
</feature>
<dbReference type="GO" id="GO:0046872">
    <property type="term" value="F:metal ion binding"/>
    <property type="evidence" value="ECO:0007669"/>
    <property type="project" value="UniProtKB-KW"/>
</dbReference>
<evidence type="ECO:0000256" key="3">
    <source>
        <dbReference type="ARBA" id="ARBA00009759"/>
    </source>
</evidence>
<dbReference type="SUPFAM" id="SSF56655">
    <property type="entry name" value="Carbohydrate phosphatase"/>
    <property type="match status" value="1"/>
</dbReference>
<dbReference type="Gene3D" id="3.30.540.10">
    <property type="entry name" value="Fructose-1,6-Bisphosphatase, subunit A, domain 1"/>
    <property type="match status" value="1"/>
</dbReference>
<evidence type="ECO:0000313" key="11">
    <source>
        <dbReference type="EMBL" id="ADZ71612.1"/>
    </source>
</evidence>
<dbReference type="InterPro" id="IPR000760">
    <property type="entry name" value="Inositol_monophosphatase-like"/>
</dbReference>
<dbReference type="Proteomes" id="UP000008130">
    <property type="component" value="Chromosome"/>
</dbReference>
<protein>
    <recommendedName>
        <fullName evidence="5">Inositol-1-monophosphatase</fullName>
        <ecNumber evidence="4">3.1.3.25</ecNumber>
    </recommendedName>
</protein>
<accession>F2IXI9</accession>
<evidence type="ECO:0000256" key="7">
    <source>
        <dbReference type="ARBA" id="ARBA00022801"/>
    </source>
</evidence>
<reference evidence="11 12" key="1">
    <citation type="journal article" date="2011" name="J. Bacteriol.">
        <title>Complete genome sequence of Polymorphum gilvum SL003B-26A1T, a crude oil-degrading bacterium from oil-polluted saline soil.</title>
        <authorList>
            <person name="Li S.G."/>
            <person name="Tang Y.Q."/>
            <person name="Nie Y."/>
            <person name="Cai M."/>
            <person name="Wu X.L."/>
        </authorList>
    </citation>
    <scope>NUCLEOTIDE SEQUENCE [LARGE SCALE GENOMIC DNA]</scope>
    <source>
        <strain evidence="12">LMG 25793 / CGMCC 1.9160 / SL003B-26A1</strain>
    </source>
</reference>
<dbReference type="PATRIC" id="fig|991905.3.peg.3277"/>
<feature type="binding site" evidence="9">
    <location>
        <position position="93"/>
    </location>
    <ligand>
        <name>Mg(2+)</name>
        <dbReference type="ChEBI" id="CHEBI:18420"/>
        <label>2</label>
    </ligand>
</feature>
<dbReference type="GO" id="GO:0008934">
    <property type="term" value="F:inositol monophosphate 1-phosphatase activity"/>
    <property type="evidence" value="ECO:0007669"/>
    <property type="project" value="TreeGrafter"/>
</dbReference>
<dbReference type="PROSITE" id="PS00629">
    <property type="entry name" value="IMP_1"/>
    <property type="match status" value="1"/>
</dbReference>
<feature type="binding site" evidence="9">
    <location>
        <position position="216"/>
    </location>
    <ligand>
        <name>Mg(2+)</name>
        <dbReference type="ChEBI" id="CHEBI:18420"/>
        <label>1</label>
        <note>catalytic</note>
    </ligand>
</feature>